<sequence length="466" mass="50728">MPGSIVDYTDMALSTSSSRFSLPGINTSNRNSISSSSACHNSIRISNFSTAGIPLQRHTHHTSVGLLSGKQGDVLRPPDESEDLSVLRRNALLSVPLTAMTIRASNIKVVPDESADCTNSSTAACCPVYDIESFRPREMELLQLASNLGLTRSVRSSSTSGSSTAGTGAASSVLSSLIVAKRSHLTASVDHQTAAAAGGLTSKISMSMIKNTTISTAAAAQYRVPLAAASSPLLPLLGISMSEVLRISRITPSHWTTADVAVRTIKQKTFNQDNRSCRRYVDLLDPHLVRSRCDAYIVHTSAMSFKTLTNTLSKYFERCRLDLDDVFVWIDVFCSEVGTGVDASCDKGNTSLNKKGSGSALLQVNSNAISAADKVLLVVDPEGTAFTRTYVLYELWVASRLEKQNHIVVLPTGWDWSRLIHPFLTMDLERSDAYSQELRIQMLKDMRRHKEPVISLIKDGKLHFSN</sequence>
<accession>A0A250XC65</accession>
<evidence type="ECO:0000313" key="2">
    <source>
        <dbReference type="Proteomes" id="UP000232323"/>
    </source>
</evidence>
<evidence type="ECO:0000313" key="1">
    <source>
        <dbReference type="EMBL" id="GAX80687.1"/>
    </source>
</evidence>
<gene>
    <name evidence="1" type="ORF">CEUSTIGMA_g8122.t1</name>
</gene>
<dbReference type="Proteomes" id="UP000232323">
    <property type="component" value="Unassembled WGS sequence"/>
</dbReference>
<protein>
    <submittedName>
        <fullName evidence="1">Uncharacterized protein</fullName>
    </submittedName>
</protein>
<name>A0A250XC65_9CHLO</name>
<comment type="caution">
    <text evidence="1">The sequence shown here is derived from an EMBL/GenBank/DDBJ whole genome shotgun (WGS) entry which is preliminary data.</text>
</comment>
<dbReference type="EMBL" id="BEGY01000055">
    <property type="protein sequence ID" value="GAX80687.1"/>
    <property type="molecule type" value="Genomic_DNA"/>
</dbReference>
<reference evidence="1 2" key="1">
    <citation type="submission" date="2017-08" db="EMBL/GenBank/DDBJ databases">
        <title>Acidophilic green algal genome provides insights into adaptation to an acidic environment.</title>
        <authorList>
            <person name="Hirooka S."/>
            <person name="Hirose Y."/>
            <person name="Kanesaki Y."/>
            <person name="Higuchi S."/>
            <person name="Fujiwara T."/>
            <person name="Onuma R."/>
            <person name="Era A."/>
            <person name="Ohbayashi R."/>
            <person name="Uzuka A."/>
            <person name="Nozaki H."/>
            <person name="Yoshikawa H."/>
            <person name="Miyagishima S.Y."/>
        </authorList>
    </citation>
    <scope>NUCLEOTIDE SEQUENCE [LARGE SCALE GENOMIC DNA]</scope>
    <source>
        <strain evidence="1 2">NIES-2499</strain>
    </source>
</reference>
<dbReference type="AlphaFoldDB" id="A0A250XC65"/>
<organism evidence="1 2">
    <name type="scientific">Chlamydomonas eustigma</name>
    <dbReference type="NCBI Taxonomy" id="1157962"/>
    <lineage>
        <taxon>Eukaryota</taxon>
        <taxon>Viridiplantae</taxon>
        <taxon>Chlorophyta</taxon>
        <taxon>core chlorophytes</taxon>
        <taxon>Chlorophyceae</taxon>
        <taxon>CS clade</taxon>
        <taxon>Chlamydomonadales</taxon>
        <taxon>Chlamydomonadaceae</taxon>
        <taxon>Chlamydomonas</taxon>
    </lineage>
</organism>
<proteinExistence type="predicted"/>
<keyword evidence="2" id="KW-1185">Reference proteome</keyword>
<dbReference type="OrthoDB" id="546241at2759"/>